<dbReference type="InterPro" id="IPR050832">
    <property type="entry name" value="Bact_Acetyltransf"/>
</dbReference>
<protein>
    <submittedName>
        <fullName evidence="4">N-acetyltransferase</fullName>
    </submittedName>
</protein>
<name>A0A7V2SJ23_9BACT</name>
<dbReference type="NCBIfam" id="NF005840">
    <property type="entry name" value="PRK07757.1"/>
    <property type="match status" value="1"/>
</dbReference>
<gene>
    <name evidence="4" type="ORF">ENJ74_03595</name>
</gene>
<sequence length="156" mass="17599">MIRYRKATLRDIPEMQSLVAEQVQEGVILPRSDDEVATNIRSYILAEAEGMIVGYGALHLHSPRLAEIRSLIVAPAWQGRGIGRGIVEEALREAEALEVAEVLVLTYLPEFFRKLGFHEIDKESIPEHKIWTDCIKCIHFPNCNEVSLIRPVTPKG</sequence>
<evidence type="ECO:0000256" key="1">
    <source>
        <dbReference type="ARBA" id="ARBA00022679"/>
    </source>
</evidence>
<dbReference type="GO" id="GO:0016747">
    <property type="term" value="F:acyltransferase activity, transferring groups other than amino-acyl groups"/>
    <property type="evidence" value="ECO:0007669"/>
    <property type="project" value="InterPro"/>
</dbReference>
<dbReference type="InterPro" id="IPR016181">
    <property type="entry name" value="Acyl_CoA_acyltransferase"/>
</dbReference>
<proteinExistence type="predicted"/>
<organism evidence="4 5">
    <name type="scientific">Nitratifractor salsuginis</name>
    <dbReference type="NCBI Taxonomy" id="269261"/>
    <lineage>
        <taxon>Bacteria</taxon>
        <taxon>Pseudomonadati</taxon>
        <taxon>Campylobacterota</taxon>
        <taxon>Epsilonproteobacteria</taxon>
        <taxon>Campylobacterales</taxon>
        <taxon>Sulfurovaceae</taxon>
        <taxon>Nitratifractor</taxon>
    </lineage>
</organism>
<keyword evidence="2" id="KW-0012">Acyltransferase</keyword>
<dbReference type="Pfam" id="PF13508">
    <property type="entry name" value="Acetyltransf_7"/>
    <property type="match status" value="1"/>
</dbReference>
<comment type="caution">
    <text evidence="4">The sequence shown here is derived from an EMBL/GenBank/DDBJ whole genome shotgun (WGS) entry which is preliminary data.</text>
</comment>
<dbReference type="CDD" id="cd04301">
    <property type="entry name" value="NAT_SF"/>
    <property type="match status" value="1"/>
</dbReference>
<evidence type="ECO:0000256" key="2">
    <source>
        <dbReference type="ARBA" id="ARBA00023315"/>
    </source>
</evidence>
<evidence type="ECO:0000259" key="3">
    <source>
        <dbReference type="PROSITE" id="PS51186"/>
    </source>
</evidence>
<dbReference type="Gene3D" id="3.40.630.30">
    <property type="match status" value="1"/>
</dbReference>
<feature type="domain" description="N-acetyltransferase" evidence="3">
    <location>
        <begin position="2"/>
        <end position="153"/>
    </location>
</feature>
<evidence type="ECO:0000313" key="4">
    <source>
        <dbReference type="EMBL" id="HFC03937.1"/>
    </source>
</evidence>
<dbReference type="InterPro" id="IPR000182">
    <property type="entry name" value="GNAT_dom"/>
</dbReference>
<dbReference type="Proteomes" id="UP000885722">
    <property type="component" value="Unassembled WGS sequence"/>
</dbReference>
<dbReference type="EMBL" id="DRNO01000242">
    <property type="protein sequence ID" value="HFC03937.1"/>
    <property type="molecule type" value="Genomic_DNA"/>
</dbReference>
<keyword evidence="1" id="KW-0808">Transferase</keyword>
<evidence type="ECO:0000313" key="5">
    <source>
        <dbReference type="Proteomes" id="UP000885722"/>
    </source>
</evidence>
<dbReference type="PANTHER" id="PTHR43877">
    <property type="entry name" value="AMINOALKYLPHOSPHONATE N-ACETYLTRANSFERASE-RELATED-RELATED"/>
    <property type="match status" value="1"/>
</dbReference>
<dbReference type="PROSITE" id="PS51186">
    <property type="entry name" value="GNAT"/>
    <property type="match status" value="1"/>
</dbReference>
<reference evidence="4" key="1">
    <citation type="journal article" date="2020" name="mSystems">
        <title>Genome- and Community-Level Interaction Insights into Carbon Utilization and Element Cycling Functions of Hydrothermarchaeota in Hydrothermal Sediment.</title>
        <authorList>
            <person name="Zhou Z."/>
            <person name="Liu Y."/>
            <person name="Xu W."/>
            <person name="Pan J."/>
            <person name="Luo Z.H."/>
            <person name="Li M."/>
        </authorList>
    </citation>
    <scope>NUCLEOTIDE SEQUENCE [LARGE SCALE GENOMIC DNA]</scope>
    <source>
        <strain evidence="4">HyVt-513</strain>
    </source>
</reference>
<dbReference type="SUPFAM" id="SSF55729">
    <property type="entry name" value="Acyl-CoA N-acyltransferases (Nat)"/>
    <property type="match status" value="1"/>
</dbReference>
<dbReference type="AlphaFoldDB" id="A0A7V2SJ23"/>
<accession>A0A7V2SJ23</accession>